<organism evidence="12 13">
    <name type="scientific">Dimorphilus gyrociliatus</name>
    <dbReference type="NCBI Taxonomy" id="2664684"/>
    <lineage>
        <taxon>Eukaryota</taxon>
        <taxon>Metazoa</taxon>
        <taxon>Spiralia</taxon>
        <taxon>Lophotrochozoa</taxon>
        <taxon>Annelida</taxon>
        <taxon>Polychaeta</taxon>
        <taxon>Polychaeta incertae sedis</taxon>
        <taxon>Dinophilidae</taxon>
        <taxon>Dimorphilus</taxon>
    </lineage>
</organism>
<dbReference type="PANTHER" id="PTHR11910">
    <property type="entry name" value="ATP SYNTHASE DELTA CHAIN"/>
    <property type="match status" value="1"/>
</dbReference>
<dbReference type="NCBIfam" id="TIGR01145">
    <property type="entry name" value="ATP_synt_delta"/>
    <property type="match status" value="1"/>
</dbReference>
<evidence type="ECO:0000256" key="6">
    <source>
        <dbReference type="ARBA" id="ARBA00023136"/>
    </source>
</evidence>
<evidence type="ECO:0000256" key="4">
    <source>
        <dbReference type="ARBA" id="ARBA00022781"/>
    </source>
</evidence>
<dbReference type="GO" id="GO:0046933">
    <property type="term" value="F:proton-transporting ATP synthase activity, rotational mechanism"/>
    <property type="evidence" value="ECO:0007669"/>
    <property type="project" value="InterPro"/>
</dbReference>
<comment type="similarity">
    <text evidence="2">Belongs to the ATPase delta chain family.</text>
</comment>
<evidence type="ECO:0000313" key="13">
    <source>
        <dbReference type="Proteomes" id="UP000549394"/>
    </source>
</evidence>
<dbReference type="PRINTS" id="PR00125">
    <property type="entry name" value="ATPASEDELTA"/>
</dbReference>
<evidence type="ECO:0000256" key="1">
    <source>
        <dbReference type="ARBA" id="ARBA00004370"/>
    </source>
</evidence>
<gene>
    <name evidence="12" type="ORF">DGYR_LOCUS10348</name>
</gene>
<protein>
    <recommendedName>
        <fullName evidence="10">ATP synthase peripheral stalk subunit OSCP, mitochondrial</fullName>
    </recommendedName>
    <alternativeName>
        <fullName evidence="11">ATP synthase subunit O</fullName>
    </alternativeName>
    <alternativeName>
        <fullName evidence="8">Oligomycin sensitivity conferral protein</fullName>
    </alternativeName>
</protein>
<dbReference type="GO" id="GO:0016020">
    <property type="term" value="C:membrane"/>
    <property type="evidence" value="ECO:0007669"/>
    <property type="project" value="UniProtKB-SubCell"/>
</dbReference>
<dbReference type="Pfam" id="PF00213">
    <property type="entry name" value="OSCP"/>
    <property type="match status" value="1"/>
</dbReference>
<sequence>MLTGRLAFAVRQLSSTASRLQLVQAPVQVFGVEGRYAHALYSAAVKEKKLDSVDKDLKQLQKLLKDDAQFSEFVKNPSIQRLEKKNAMDQILQKLKVSSLTLNLFGALAENGRLPKANGVLSSFQKIMSAHRGEIVCSVTTAKALDKAELNDLEAALKGFLKKNQSLSLETNVDPSIIGGMIVNIGDKYIDMSMASKISTYTKLLKQAV</sequence>
<reference evidence="12 13" key="1">
    <citation type="submission" date="2020-08" db="EMBL/GenBank/DDBJ databases">
        <authorList>
            <person name="Hejnol A."/>
        </authorList>
    </citation>
    <scope>NUCLEOTIDE SEQUENCE [LARGE SCALE GENOMIC DNA]</scope>
</reference>
<dbReference type="EMBL" id="CAJFCJ010000017">
    <property type="protein sequence ID" value="CAD5122547.1"/>
    <property type="molecule type" value="Genomic_DNA"/>
</dbReference>
<evidence type="ECO:0000256" key="2">
    <source>
        <dbReference type="ARBA" id="ARBA00007046"/>
    </source>
</evidence>
<accession>A0A7I8W1Y0</accession>
<evidence type="ECO:0000256" key="10">
    <source>
        <dbReference type="ARBA" id="ARBA00073432"/>
    </source>
</evidence>
<proteinExistence type="inferred from homology"/>
<evidence type="ECO:0000256" key="11">
    <source>
        <dbReference type="ARBA" id="ARBA00078525"/>
    </source>
</evidence>
<comment type="subunit">
    <text evidence="9">Component of the ATP synthase complex composed at least of ATP5F1A/subunit alpha, ATP5F1B/subunit beta, ATP5MC1/subunit c (homooctomer), MT-ATP6/subunit a, MT-ATP8/subunit 8, ATP5ME/subunit e, ATP5MF/subunit f, ATP5MG/subunit g, ATP5MK/subunit k, ATP5MJ/subunit j, ATP5F1C/subunit gamma, ATP5F1D/subunit delta, ATP5F1E/subunit epsilon, ATP5PF/subunit F6, ATP5PB/subunit b, ATP5PD/subunit d, ATP5PO/subunit OSCP. ATP synthase complex consists of a soluble F(1) head domain (subunits alpha(3) and beta(3)) - the catalytic core - and a membrane F(0) domain - the membrane proton channel (subunits c, a, 8, e, f, g, k and j). These two domains are linked by a central stalk (subunits gamma, delta, and epsilon) rotating inside the F1 region and a stationary peripheral stalk (subunits F6, b, d, and OSCP).</text>
</comment>
<dbReference type="OrthoDB" id="1262810at2759"/>
<evidence type="ECO:0000313" key="12">
    <source>
        <dbReference type="EMBL" id="CAD5122547.1"/>
    </source>
</evidence>
<evidence type="ECO:0000256" key="8">
    <source>
        <dbReference type="ARBA" id="ARBA00033369"/>
    </source>
</evidence>
<dbReference type="InterPro" id="IPR026015">
    <property type="entry name" value="ATP_synth_OSCP/delta_N_sf"/>
</dbReference>
<evidence type="ECO:0000256" key="9">
    <source>
        <dbReference type="ARBA" id="ARBA00064647"/>
    </source>
</evidence>
<dbReference type="Gene3D" id="1.10.520.20">
    <property type="entry name" value="N-terminal domain of the delta subunit of the F1F0-ATP synthase"/>
    <property type="match status" value="1"/>
</dbReference>
<dbReference type="AlphaFoldDB" id="A0A7I8W1Y0"/>
<keyword evidence="5" id="KW-0406">Ion transport</keyword>
<comment type="caution">
    <text evidence="12">The sequence shown here is derived from an EMBL/GenBank/DDBJ whole genome shotgun (WGS) entry which is preliminary data.</text>
</comment>
<dbReference type="PROSITE" id="PS00389">
    <property type="entry name" value="ATPASE_DELTA"/>
    <property type="match status" value="1"/>
</dbReference>
<evidence type="ECO:0000256" key="5">
    <source>
        <dbReference type="ARBA" id="ARBA00023065"/>
    </source>
</evidence>
<comment type="subcellular location">
    <subcellularLocation>
        <location evidence="1">Membrane</location>
    </subcellularLocation>
</comment>
<dbReference type="InterPro" id="IPR000711">
    <property type="entry name" value="ATPase_OSCP/dsu"/>
</dbReference>
<keyword evidence="6" id="KW-0472">Membrane</keyword>
<keyword evidence="4" id="KW-0375">Hydrogen ion transport</keyword>
<keyword evidence="7" id="KW-0066">ATP synthesis</keyword>
<keyword evidence="13" id="KW-1185">Reference proteome</keyword>
<dbReference type="SUPFAM" id="SSF47928">
    <property type="entry name" value="N-terminal domain of the delta subunit of the F1F0-ATP synthase"/>
    <property type="match status" value="1"/>
</dbReference>
<dbReference type="Proteomes" id="UP000549394">
    <property type="component" value="Unassembled WGS sequence"/>
</dbReference>
<dbReference type="HAMAP" id="MF_01416">
    <property type="entry name" value="ATP_synth_delta_bact"/>
    <property type="match status" value="1"/>
</dbReference>
<evidence type="ECO:0000256" key="7">
    <source>
        <dbReference type="ARBA" id="ARBA00023310"/>
    </source>
</evidence>
<keyword evidence="3" id="KW-0813">Transport</keyword>
<dbReference type="InterPro" id="IPR020781">
    <property type="entry name" value="ATPase_OSCP/d_CS"/>
</dbReference>
<evidence type="ECO:0000256" key="3">
    <source>
        <dbReference type="ARBA" id="ARBA00022448"/>
    </source>
</evidence>
<name>A0A7I8W1Y0_9ANNE</name>